<keyword evidence="4" id="KW-0812">Transmembrane</keyword>
<dbReference type="GO" id="GO:0016301">
    <property type="term" value="F:kinase activity"/>
    <property type="evidence" value="ECO:0007669"/>
    <property type="project" value="UniProtKB-KW"/>
</dbReference>
<comment type="caution">
    <text evidence="5">The sequence shown here is derived from an EMBL/GenBank/DDBJ whole genome shotgun (WGS) entry which is preliminary data.</text>
</comment>
<accession>A0A9N8HBL3</accession>
<sequence length="764" mass="83160">MMDEPNSSFDYMIKQATSSVMERSRSEASSTKGLTSPGKATSLASGLVTPRRVRSSGSTISQVDYAIFDKYSVSIDAHDDSHDVCQDMPVDKTDDAVLVPNSSPEVNSSVDRDSINGDGSIVDKDNIIDGDLDSDIEDGVKAIETCTTNESNENEHTKEKPEEEAKESTPRPRRPRRPTIRTVWLLWCFVLAVLILAAAIAVITALGFSGEKASTATDSSSSANNSDLTITIDTGTVVVLATPESQSPSSTQMPSTLVPTSAYPSEVPSVSPSAAPTTSAMPSDLPSDVPSIVPTQIPSVAPTMAPTVSPQPTGSPSFQPSDIPSDVPSDVPSNVPSDMPSEVPSFLPSASPSYLPSSAPTQHPTTAAPTVSAAPTFAIHITLTELLMNVADIPLEVLDDPMTPQGRALQWMATEDQVVLQLFEESAELAAVDTIVDEFLTVATDDNSTTANSTTVVLPPPSSSTPAPQILLHLPQRFAIIALDFSLHADSGSYWSFPRLHECQFPGVTCDRSEEVIGINWARQNLTGYVVPEISLLTELETLDLAQNQLTGFLDPFWSLPKLKTLYLFENQFFGSIGPEIGNMYSLEQLYLGNCDLTGSLPEELFDLGDLRYLILSYNDFTGTLPDRIRMTDMYYWDLSHTRINGTLPSTMIMPSLRHFHMDNALLTGSIPNDYANLGSNRLFQFYLNDNQLTGAFPTGWHTKLPHKHLTNVDISNNQLSVPLPSSICMLTVYEEGETVEFRADCDICVCGRLCYRWCDERFQ</sequence>
<dbReference type="PANTHER" id="PTHR48007">
    <property type="entry name" value="LEUCINE-RICH REPEAT RECEPTOR-LIKE PROTEIN KINASE PXC1"/>
    <property type="match status" value="1"/>
</dbReference>
<name>A0A9N8HBL3_9STRA</name>
<keyword evidence="1" id="KW-0433">Leucine-rich repeat</keyword>
<feature type="region of interest" description="Disordered" evidence="3">
    <location>
        <begin position="94"/>
        <end position="128"/>
    </location>
</feature>
<dbReference type="Gene3D" id="3.80.10.10">
    <property type="entry name" value="Ribonuclease Inhibitor"/>
    <property type="match status" value="1"/>
</dbReference>
<feature type="compositionally biased region" description="Low complexity" evidence="3">
    <location>
        <begin position="243"/>
        <end position="283"/>
    </location>
</feature>
<keyword evidence="4" id="KW-0472">Membrane</keyword>
<evidence type="ECO:0000256" key="2">
    <source>
        <dbReference type="ARBA" id="ARBA00022737"/>
    </source>
</evidence>
<dbReference type="Pfam" id="PF00560">
    <property type="entry name" value="LRR_1"/>
    <property type="match status" value="3"/>
</dbReference>
<feature type="compositionally biased region" description="Basic and acidic residues" evidence="3">
    <location>
        <begin position="153"/>
        <end position="170"/>
    </location>
</feature>
<feature type="compositionally biased region" description="Polar residues" evidence="3">
    <location>
        <begin position="306"/>
        <end position="322"/>
    </location>
</feature>
<feature type="region of interest" description="Disordered" evidence="3">
    <location>
        <begin position="243"/>
        <end position="368"/>
    </location>
</feature>
<dbReference type="SUPFAM" id="SSF52058">
    <property type="entry name" value="L domain-like"/>
    <property type="match status" value="1"/>
</dbReference>
<organism evidence="5 6">
    <name type="scientific">Seminavis robusta</name>
    <dbReference type="NCBI Taxonomy" id="568900"/>
    <lineage>
        <taxon>Eukaryota</taxon>
        <taxon>Sar</taxon>
        <taxon>Stramenopiles</taxon>
        <taxon>Ochrophyta</taxon>
        <taxon>Bacillariophyta</taxon>
        <taxon>Bacillariophyceae</taxon>
        <taxon>Bacillariophycidae</taxon>
        <taxon>Naviculales</taxon>
        <taxon>Naviculaceae</taxon>
        <taxon>Seminavis</taxon>
    </lineage>
</organism>
<dbReference type="Proteomes" id="UP001153069">
    <property type="component" value="Unassembled WGS sequence"/>
</dbReference>
<dbReference type="OrthoDB" id="46376at2759"/>
<feature type="compositionally biased region" description="Polar residues" evidence="3">
    <location>
        <begin position="1"/>
        <end position="44"/>
    </location>
</feature>
<dbReference type="InterPro" id="IPR046959">
    <property type="entry name" value="PRK1-6/SRF4-like"/>
</dbReference>
<dbReference type="InterPro" id="IPR025875">
    <property type="entry name" value="Leu-rich_rpt_4"/>
</dbReference>
<feature type="region of interest" description="Disordered" evidence="3">
    <location>
        <begin position="1"/>
        <end position="55"/>
    </location>
</feature>
<protein>
    <submittedName>
        <fullName evidence="5">LRR receptor-like serine threonine-protein kinase</fullName>
    </submittedName>
</protein>
<evidence type="ECO:0000313" key="5">
    <source>
        <dbReference type="EMBL" id="CAB9508943.1"/>
    </source>
</evidence>
<keyword evidence="5" id="KW-0675">Receptor</keyword>
<dbReference type="InterPro" id="IPR001611">
    <property type="entry name" value="Leu-rich_rpt"/>
</dbReference>
<keyword evidence="5" id="KW-0418">Kinase</keyword>
<proteinExistence type="predicted"/>
<keyword evidence="6" id="KW-1185">Reference proteome</keyword>
<feature type="compositionally biased region" description="Basic and acidic residues" evidence="3">
    <location>
        <begin position="110"/>
        <end position="127"/>
    </location>
</feature>
<evidence type="ECO:0000313" key="6">
    <source>
        <dbReference type="Proteomes" id="UP001153069"/>
    </source>
</evidence>
<evidence type="ECO:0000256" key="3">
    <source>
        <dbReference type="SAM" id="MobiDB-lite"/>
    </source>
</evidence>
<gene>
    <name evidence="5" type="ORF">SEMRO_368_G127900.1</name>
</gene>
<keyword evidence="5" id="KW-0808">Transferase</keyword>
<dbReference type="Pfam" id="PF12799">
    <property type="entry name" value="LRR_4"/>
    <property type="match status" value="1"/>
</dbReference>
<dbReference type="AlphaFoldDB" id="A0A9N8HBL3"/>
<evidence type="ECO:0000256" key="1">
    <source>
        <dbReference type="ARBA" id="ARBA00022614"/>
    </source>
</evidence>
<dbReference type="InterPro" id="IPR032675">
    <property type="entry name" value="LRR_dom_sf"/>
</dbReference>
<reference evidence="5" key="1">
    <citation type="submission" date="2020-06" db="EMBL/GenBank/DDBJ databases">
        <authorList>
            <consortium name="Plant Systems Biology data submission"/>
        </authorList>
    </citation>
    <scope>NUCLEOTIDE SEQUENCE</scope>
    <source>
        <strain evidence="5">D6</strain>
    </source>
</reference>
<keyword evidence="2" id="KW-0677">Repeat</keyword>
<feature type="region of interest" description="Disordered" evidence="3">
    <location>
        <begin position="145"/>
        <end position="176"/>
    </location>
</feature>
<feature type="transmembrane region" description="Helical" evidence="4">
    <location>
        <begin position="183"/>
        <end position="208"/>
    </location>
</feature>
<dbReference type="PANTHER" id="PTHR48007:SF76">
    <property type="entry name" value="OS03G0145102 PROTEIN"/>
    <property type="match status" value="1"/>
</dbReference>
<evidence type="ECO:0000256" key="4">
    <source>
        <dbReference type="SAM" id="Phobius"/>
    </source>
</evidence>
<feature type="compositionally biased region" description="Low complexity" evidence="3">
    <location>
        <begin position="97"/>
        <end position="109"/>
    </location>
</feature>
<feature type="compositionally biased region" description="Low complexity" evidence="3">
    <location>
        <begin position="344"/>
        <end position="368"/>
    </location>
</feature>
<keyword evidence="4" id="KW-1133">Transmembrane helix</keyword>
<dbReference type="EMBL" id="CAICTM010000367">
    <property type="protein sequence ID" value="CAB9508943.1"/>
    <property type="molecule type" value="Genomic_DNA"/>
</dbReference>